<dbReference type="EMBL" id="CAADFQ010000009">
    <property type="protein sequence ID" value="VFK29255.1"/>
    <property type="molecule type" value="Genomic_DNA"/>
</dbReference>
<accession>A0A450XIW7</accession>
<dbReference type="AlphaFoldDB" id="A0A450XIW7"/>
<protein>
    <submittedName>
        <fullName evidence="2">Dimethylamine corrinoid protein</fullName>
    </submittedName>
</protein>
<reference evidence="2" key="1">
    <citation type="submission" date="2019-02" db="EMBL/GenBank/DDBJ databases">
        <authorList>
            <person name="Gruber-Vodicka R. H."/>
            <person name="Seah K. B. B."/>
        </authorList>
    </citation>
    <scope>NUCLEOTIDE SEQUENCE</scope>
    <source>
        <strain evidence="1">BECK_BZ197</strain>
        <strain evidence="3">BECK_BZ198</strain>
        <strain evidence="2">BECK_BZ199</strain>
    </source>
</reference>
<dbReference type="GO" id="GO:0046872">
    <property type="term" value="F:metal ion binding"/>
    <property type="evidence" value="ECO:0007669"/>
    <property type="project" value="InterPro"/>
</dbReference>
<gene>
    <name evidence="1" type="ORF">BECKMB1821G_GA0114241_102316</name>
    <name evidence="3" type="ORF">BECKMB1821H_GA0114242_10093</name>
    <name evidence="2" type="ORF">BECKMB1821I_GA0114274_10093</name>
</gene>
<dbReference type="Gene3D" id="3.40.50.280">
    <property type="entry name" value="Cobalamin-binding domain"/>
    <property type="match status" value="1"/>
</dbReference>
<sequence>MGRKEWEKGKLALSQLYLCGKICEEAVAEILPTESRKRTDQPKIAIPVLSDHHSLGKPIVCSILRASGFQLTDFGTELTVREISQRAILEKTEILLISTLMLDKAATRRRSSAIR</sequence>
<evidence type="ECO:0000313" key="2">
    <source>
        <dbReference type="EMBL" id="VFK29255.1"/>
    </source>
</evidence>
<dbReference type="GO" id="GO:0031419">
    <property type="term" value="F:cobalamin binding"/>
    <property type="evidence" value="ECO:0007669"/>
    <property type="project" value="InterPro"/>
</dbReference>
<proteinExistence type="predicted"/>
<name>A0A450XIW7_9GAMM</name>
<dbReference type="EMBL" id="CAADFO010000023">
    <property type="protein sequence ID" value="VFK26811.1"/>
    <property type="molecule type" value="Genomic_DNA"/>
</dbReference>
<dbReference type="InterPro" id="IPR036724">
    <property type="entry name" value="Cobalamin-bd_sf"/>
</dbReference>
<dbReference type="SUPFAM" id="SSF52242">
    <property type="entry name" value="Cobalamin (vitamin B12)-binding domain"/>
    <property type="match status" value="1"/>
</dbReference>
<evidence type="ECO:0000313" key="3">
    <source>
        <dbReference type="EMBL" id="VFK74718.1"/>
    </source>
</evidence>
<organism evidence="2">
    <name type="scientific">Candidatus Kentrum sp. MB</name>
    <dbReference type="NCBI Taxonomy" id="2138164"/>
    <lineage>
        <taxon>Bacteria</taxon>
        <taxon>Pseudomonadati</taxon>
        <taxon>Pseudomonadota</taxon>
        <taxon>Gammaproteobacteria</taxon>
        <taxon>Candidatus Kentrum</taxon>
    </lineage>
</organism>
<evidence type="ECO:0000313" key="1">
    <source>
        <dbReference type="EMBL" id="VFK26811.1"/>
    </source>
</evidence>
<dbReference type="EMBL" id="CAADGH010000009">
    <property type="protein sequence ID" value="VFK74718.1"/>
    <property type="molecule type" value="Genomic_DNA"/>
</dbReference>